<keyword evidence="2 4" id="KW-0238">DNA-binding</keyword>
<evidence type="ECO:0000256" key="4">
    <source>
        <dbReference type="PROSITE-ProRule" id="PRU00335"/>
    </source>
</evidence>
<evidence type="ECO:0000313" key="7">
    <source>
        <dbReference type="Proteomes" id="UP001501612"/>
    </source>
</evidence>
<keyword evidence="1" id="KW-0805">Transcription regulation</keyword>
<keyword evidence="7" id="KW-1185">Reference proteome</keyword>
<evidence type="ECO:0000256" key="2">
    <source>
        <dbReference type="ARBA" id="ARBA00023125"/>
    </source>
</evidence>
<dbReference type="Gene3D" id="1.10.10.60">
    <property type="entry name" value="Homeodomain-like"/>
    <property type="match status" value="1"/>
</dbReference>
<evidence type="ECO:0000313" key="6">
    <source>
        <dbReference type="EMBL" id="GAA1922963.1"/>
    </source>
</evidence>
<protein>
    <submittedName>
        <fullName evidence="6">TetR/AcrR family transcriptional regulator</fullName>
    </submittedName>
</protein>
<dbReference type="PROSITE" id="PS50977">
    <property type="entry name" value="HTH_TETR_2"/>
    <property type="match status" value="1"/>
</dbReference>
<evidence type="ECO:0000256" key="3">
    <source>
        <dbReference type="ARBA" id="ARBA00023163"/>
    </source>
</evidence>
<dbReference type="Gene3D" id="1.10.357.10">
    <property type="entry name" value="Tetracycline Repressor, domain 2"/>
    <property type="match status" value="1"/>
</dbReference>
<proteinExistence type="predicted"/>
<name>A0ABN2PKP7_9ACTN</name>
<keyword evidence="3" id="KW-0804">Transcription</keyword>
<accession>A0ABN2PKP7</accession>
<dbReference type="EMBL" id="BAAAMY010000005">
    <property type="protein sequence ID" value="GAA1922963.1"/>
    <property type="molecule type" value="Genomic_DNA"/>
</dbReference>
<dbReference type="Pfam" id="PF00440">
    <property type="entry name" value="TetR_N"/>
    <property type="match status" value="1"/>
</dbReference>
<evidence type="ECO:0000256" key="1">
    <source>
        <dbReference type="ARBA" id="ARBA00023015"/>
    </source>
</evidence>
<dbReference type="PANTHER" id="PTHR30055">
    <property type="entry name" value="HTH-TYPE TRANSCRIPTIONAL REGULATOR RUTR"/>
    <property type="match status" value="1"/>
</dbReference>
<dbReference type="SUPFAM" id="SSF46689">
    <property type="entry name" value="Homeodomain-like"/>
    <property type="match status" value="1"/>
</dbReference>
<organism evidence="6 7">
    <name type="scientific">Nocardioides lentus</name>
    <dbReference type="NCBI Taxonomy" id="338077"/>
    <lineage>
        <taxon>Bacteria</taxon>
        <taxon>Bacillati</taxon>
        <taxon>Actinomycetota</taxon>
        <taxon>Actinomycetes</taxon>
        <taxon>Propionibacteriales</taxon>
        <taxon>Nocardioidaceae</taxon>
        <taxon>Nocardioides</taxon>
    </lineage>
</organism>
<dbReference type="SUPFAM" id="SSF48498">
    <property type="entry name" value="Tetracyclin repressor-like, C-terminal domain"/>
    <property type="match status" value="1"/>
</dbReference>
<dbReference type="InterPro" id="IPR009057">
    <property type="entry name" value="Homeodomain-like_sf"/>
</dbReference>
<dbReference type="PRINTS" id="PR00455">
    <property type="entry name" value="HTHTETR"/>
</dbReference>
<dbReference type="InterPro" id="IPR050109">
    <property type="entry name" value="HTH-type_TetR-like_transc_reg"/>
</dbReference>
<dbReference type="PANTHER" id="PTHR30055:SF234">
    <property type="entry name" value="HTH-TYPE TRANSCRIPTIONAL REGULATOR BETI"/>
    <property type="match status" value="1"/>
</dbReference>
<gene>
    <name evidence="6" type="ORF">GCM10009737_25660</name>
</gene>
<dbReference type="InterPro" id="IPR001647">
    <property type="entry name" value="HTH_TetR"/>
</dbReference>
<comment type="caution">
    <text evidence="6">The sequence shown here is derived from an EMBL/GenBank/DDBJ whole genome shotgun (WGS) entry which is preliminary data.</text>
</comment>
<reference evidence="6 7" key="1">
    <citation type="journal article" date="2019" name="Int. J. Syst. Evol. Microbiol.">
        <title>The Global Catalogue of Microorganisms (GCM) 10K type strain sequencing project: providing services to taxonomists for standard genome sequencing and annotation.</title>
        <authorList>
            <consortium name="The Broad Institute Genomics Platform"/>
            <consortium name="The Broad Institute Genome Sequencing Center for Infectious Disease"/>
            <person name="Wu L."/>
            <person name="Ma J."/>
        </authorList>
    </citation>
    <scope>NUCLEOTIDE SEQUENCE [LARGE SCALE GENOMIC DNA]</scope>
    <source>
        <strain evidence="6 7">JCM 14046</strain>
    </source>
</reference>
<feature type="DNA-binding region" description="H-T-H motif" evidence="4">
    <location>
        <begin position="31"/>
        <end position="50"/>
    </location>
</feature>
<dbReference type="RefSeq" id="WP_344007798.1">
    <property type="nucleotide sequence ID" value="NZ_BAAAMY010000005.1"/>
</dbReference>
<feature type="domain" description="HTH tetR-type" evidence="5">
    <location>
        <begin position="8"/>
        <end position="68"/>
    </location>
</feature>
<dbReference type="InterPro" id="IPR036271">
    <property type="entry name" value="Tet_transcr_reg_TetR-rel_C_sf"/>
</dbReference>
<sequence>MTGSGTESSTRGVVLDAAAGLLREVGADGLTTRAVARAAGVQAPTLYRLFGDKDGLVDALAEHVMATYVGAKTRVSEEGSDPVAGLRGAWEAHVEFGLANPELYALLGRRRPGGPPSPATSAGIDVLRSRVRRIAAAGRLRVTVERAVTMVHAAGHGTVLALLEMPASDRDPGLAAAMYEAVADAVLTSAPAVGDTTPRAVALTLEAVLGELDGLSPAERALMGEWLTRVTAAR</sequence>
<evidence type="ECO:0000259" key="5">
    <source>
        <dbReference type="PROSITE" id="PS50977"/>
    </source>
</evidence>
<dbReference type="Proteomes" id="UP001501612">
    <property type="component" value="Unassembled WGS sequence"/>
</dbReference>